<dbReference type="InterPro" id="IPR002182">
    <property type="entry name" value="NB-ARC"/>
</dbReference>
<dbReference type="GO" id="GO:0006952">
    <property type="term" value="P:defense response"/>
    <property type="evidence" value="ECO:0007669"/>
    <property type="project" value="UniProtKB-KW"/>
</dbReference>
<name>A0AAP0N2P9_9ROSI</name>
<reference evidence="10 11" key="1">
    <citation type="submission" date="2024-05" db="EMBL/GenBank/DDBJ databases">
        <title>Haplotype-resolved chromosome-level genome assembly of Huyou (Citrus changshanensis).</title>
        <authorList>
            <person name="Miao C."/>
            <person name="Chen W."/>
            <person name="Wu Y."/>
            <person name="Wang L."/>
            <person name="Zhao S."/>
            <person name="Grierson D."/>
            <person name="Xu C."/>
            <person name="Chen K."/>
        </authorList>
    </citation>
    <scope>NUCLEOTIDE SEQUENCE [LARGE SCALE GENOMIC DNA]</scope>
    <source>
        <strain evidence="10">01-14</strain>
        <tissue evidence="10">Leaf</tissue>
    </source>
</reference>
<dbReference type="PRINTS" id="PR00364">
    <property type="entry name" value="DISEASERSIST"/>
</dbReference>
<dbReference type="AlphaFoldDB" id="A0AAP0N2P9"/>
<dbReference type="EMBL" id="JBCGBO010000001">
    <property type="protein sequence ID" value="KAK9229296.1"/>
    <property type="molecule type" value="Genomic_DNA"/>
</dbReference>
<dbReference type="Gene3D" id="1.10.8.430">
    <property type="entry name" value="Helical domain of apoptotic protease-activating factors"/>
    <property type="match status" value="1"/>
</dbReference>
<evidence type="ECO:0000256" key="1">
    <source>
        <dbReference type="ARBA" id="ARBA00008894"/>
    </source>
</evidence>
<gene>
    <name evidence="10" type="ORF">WN944_022256</name>
</gene>
<dbReference type="InterPro" id="IPR042197">
    <property type="entry name" value="Apaf_helical"/>
</dbReference>
<dbReference type="Pfam" id="PF23559">
    <property type="entry name" value="WHD_DRP"/>
    <property type="match status" value="1"/>
</dbReference>
<feature type="domain" description="NB-ARC" evidence="7">
    <location>
        <begin position="159"/>
        <end position="330"/>
    </location>
</feature>
<proteinExistence type="inferred from homology"/>
<evidence type="ECO:0008006" key="12">
    <source>
        <dbReference type="Google" id="ProtNLM"/>
    </source>
</evidence>
<dbReference type="PANTHER" id="PTHR33463">
    <property type="entry name" value="NB-ARC DOMAIN-CONTAINING PROTEIN-RELATED"/>
    <property type="match status" value="1"/>
</dbReference>
<evidence type="ECO:0000259" key="9">
    <source>
        <dbReference type="Pfam" id="PF23559"/>
    </source>
</evidence>
<dbReference type="InterPro" id="IPR058922">
    <property type="entry name" value="WHD_DRP"/>
</dbReference>
<dbReference type="Proteomes" id="UP001428341">
    <property type="component" value="Unassembled WGS sequence"/>
</dbReference>
<dbReference type="PANTHER" id="PTHR33463:SF220">
    <property type="entry name" value="NB-ARC DOMAIN-CONTAINING PROTEIN"/>
    <property type="match status" value="1"/>
</dbReference>
<keyword evidence="2" id="KW-0433">Leucine-rich repeat</keyword>
<keyword evidence="11" id="KW-1185">Reference proteome</keyword>
<keyword evidence="5" id="KW-0611">Plant defense</keyword>
<dbReference type="SUPFAM" id="SSF52540">
    <property type="entry name" value="P-loop containing nucleoside triphosphate hydrolases"/>
    <property type="match status" value="1"/>
</dbReference>
<dbReference type="FunFam" id="1.10.10.10:FF:000322">
    <property type="entry name" value="Probable disease resistance protein At1g63360"/>
    <property type="match status" value="1"/>
</dbReference>
<dbReference type="SUPFAM" id="SSF52058">
    <property type="entry name" value="L domain-like"/>
    <property type="match status" value="1"/>
</dbReference>
<sequence>MGNILTVQLSCDALFTRCLDCCVGRTTYVCNIEDNLVALRTKMDDLIEARNDVMRRVTIAERQQMTRLNRVQLWLTRVQGLAIEVDQLQEVKSQEVERLCLGGFCSKNCKSSYKFGKKVAKKLLEVSTLIDEGAFHVVADRQPEAAVEERPIEPTVGLESTLDKVWSCLGEENVGIIGLYGMGGVGKTTLLTQINNKFLDSRKDDFDVVIWVVVSKDLKIERIQDDIWKKIGLCDNSWRSKSLEDKAVDIFRVLSKKKFVLLLDDMWKRVDLTQLGVPLPSPTTASKVVFTTRFVEVCGAMKAHEYFKVECLAHEKAWILFQEHVERQTLESHPDIPELAETVTKECGGLPLALITIGRAMACKKQPEDWKYAIQVLRRSASEFPGMDEVYPRLKFSYDSLPGEKIRSCFLYCCLFPEDYKIHKMSLIDYWISEKILDNNDRSRAINEGYYIIGVVLHSCLLEEAGNDWVKMHDVIRDMALWIATEIEKEKENYLVEAGAGLTEVQVLQGIERWKGVRKISLMQNQIRNLPFTPICPDLQTLFLKGNRLAMITTRFFQFMPSLNVLDLSENRDLTELPAGISELVSLEHLDLSYTGINELPRELKALVNLKYLNLDHTRFLHPIPSPLISSFSMLLVLRMFNCNFSSMAYVVREVLIDELVQLDHLNELSMSLHSIRALERFLSFRKLQSCTGSLYLNVSEHSNWLDVLSLGEMKNLHTLHMQFKFLNDMKFGCVRVGTHAFQSLHTVHIHYCSKLRDLTWLALAPNVRNIGVSTCANMEEIISPGKISQVQNLDPFAKLEYLVLENLMNLKSIYWSPLPFPQLMEIRVNGCPILQKLPLDSSSAKDRKIVIRAKQHSWWANLKWEDEAAKNAFSHCWVHA</sequence>
<dbReference type="FunFam" id="1.10.8.430:FF:000003">
    <property type="entry name" value="Probable disease resistance protein At5g66910"/>
    <property type="match status" value="1"/>
</dbReference>
<evidence type="ECO:0000313" key="11">
    <source>
        <dbReference type="Proteomes" id="UP001428341"/>
    </source>
</evidence>
<dbReference type="InterPro" id="IPR001611">
    <property type="entry name" value="Leu-rich_rpt"/>
</dbReference>
<evidence type="ECO:0000256" key="6">
    <source>
        <dbReference type="ARBA" id="ARBA00022840"/>
    </source>
</evidence>
<feature type="domain" description="Disease resistance protein At4g27190-like leucine-rich repeats" evidence="8">
    <location>
        <begin position="728"/>
        <end position="838"/>
    </location>
</feature>
<organism evidence="10 11">
    <name type="scientific">Citrus x changshan-huyou</name>
    <dbReference type="NCBI Taxonomy" id="2935761"/>
    <lineage>
        <taxon>Eukaryota</taxon>
        <taxon>Viridiplantae</taxon>
        <taxon>Streptophyta</taxon>
        <taxon>Embryophyta</taxon>
        <taxon>Tracheophyta</taxon>
        <taxon>Spermatophyta</taxon>
        <taxon>Magnoliopsida</taxon>
        <taxon>eudicotyledons</taxon>
        <taxon>Gunneridae</taxon>
        <taxon>Pentapetalae</taxon>
        <taxon>rosids</taxon>
        <taxon>malvids</taxon>
        <taxon>Sapindales</taxon>
        <taxon>Rutaceae</taxon>
        <taxon>Aurantioideae</taxon>
        <taxon>Citrus</taxon>
    </lineage>
</organism>
<dbReference type="GO" id="GO:0005524">
    <property type="term" value="F:ATP binding"/>
    <property type="evidence" value="ECO:0007669"/>
    <property type="project" value="UniProtKB-KW"/>
</dbReference>
<evidence type="ECO:0000256" key="5">
    <source>
        <dbReference type="ARBA" id="ARBA00022821"/>
    </source>
</evidence>
<feature type="domain" description="Disease resistance protein winged helix" evidence="9">
    <location>
        <begin position="415"/>
        <end position="480"/>
    </location>
</feature>
<comment type="similarity">
    <text evidence="1">Belongs to the disease resistance NB-LRR family.</text>
</comment>
<dbReference type="FunFam" id="3.40.50.300:FF:001091">
    <property type="entry name" value="Probable disease resistance protein At1g61300"/>
    <property type="match status" value="1"/>
</dbReference>
<dbReference type="InterPro" id="IPR027417">
    <property type="entry name" value="P-loop_NTPase"/>
</dbReference>
<dbReference type="GO" id="GO:0043531">
    <property type="term" value="F:ADP binding"/>
    <property type="evidence" value="ECO:0007669"/>
    <property type="project" value="InterPro"/>
</dbReference>
<evidence type="ECO:0000256" key="4">
    <source>
        <dbReference type="ARBA" id="ARBA00022741"/>
    </source>
</evidence>
<dbReference type="Pfam" id="PF00931">
    <property type="entry name" value="NB-ARC"/>
    <property type="match status" value="1"/>
</dbReference>
<dbReference type="Pfam" id="PF23247">
    <property type="entry name" value="LRR_RPS2"/>
    <property type="match status" value="1"/>
</dbReference>
<evidence type="ECO:0000259" key="7">
    <source>
        <dbReference type="Pfam" id="PF00931"/>
    </source>
</evidence>
<dbReference type="Gene3D" id="3.80.10.10">
    <property type="entry name" value="Ribonuclease Inhibitor"/>
    <property type="match status" value="2"/>
</dbReference>
<dbReference type="Gene3D" id="1.10.10.10">
    <property type="entry name" value="Winged helix-like DNA-binding domain superfamily/Winged helix DNA-binding domain"/>
    <property type="match status" value="1"/>
</dbReference>
<dbReference type="InterPro" id="IPR057135">
    <property type="entry name" value="At4g27190-like_LRR"/>
</dbReference>
<comment type="caution">
    <text evidence="10">The sequence shown here is derived from an EMBL/GenBank/DDBJ whole genome shotgun (WGS) entry which is preliminary data.</text>
</comment>
<dbReference type="InterPro" id="IPR032675">
    <property type="entry name" value="LRR_dom_sf"/>
</dbReference>
<keyword evidence="6" id="KW-0067">ATP-binding</keyword>
<accession>A0AAP0N2P9</accession>
<protein>
    <recommendedName>
        <fullName evidence="12">NB-ARC domain-containing protein</fullName>
    </recommendedName>
</protein>
<dbReference type="Gene3D" id="3.40.50.300">
    <property type="entry name" value="P-loop containing nucleotide triphosphate hydrolases"/>
    <property type="match status" value="1"/>
</dbReference>
<evidence type="ECO:0000259" key="8">
    <source>
        <dbReference type="Pfam" id="PF23247"/>
    </source>
</evidence>
<evidence type="ECO:0000313" key="10">
    <source>
        <dbReference type="EMBL" id="KAK9229296.1"/>
    </source>
</evidence>
<dbReference type="Pfam" id="PF13855">
    <property type="entry name" value="LRR_8"/>
    <property type="match status" value="1"/>
</dbReference>
<dbReference type="InterPro" id="IPR050905">
    <property type="entry name" value="Plant_NBS-LRR"/>
</dbReference>
<evidence type="ECO:0000256" key="3">
    <source>
        <dbReference type="ARBA" id="ARBA00022737"/>
    </source>
</evidence>
<keyword evidence="3" id="KW-0677">Repeat</keyword>
<keyword evidence="4" id="KW-0547">Nucleotide-binding</keyword>
<evidence type="ECO:0000256" key="2">
    <source>
        <dbReference type="ARBA" id="ARBA00022614"/>
    </source>
</evidence>
<dbReference type="InterPro" id="IPR036388">
    <property type="entry name" value="WH-like_DNA-bd_sf"/>
</dbReference>